<organism evidence="2 3">
    <name type="scientific">Cirrhinus molitorella</name>
    <name type="common">mud carp</name>
    <dbReference type="NCBI Taxonomy" id="172907"/>
    <lineage>
        <taxon>Eukaryota</taxon>
        <taxon>Metazoa</taxon>
        <taxon>Chordata</taxon>
        <taxon>Craniata</taxon>
        <taxon>Vertebrata</taxon>
        <taxon>Euteleostomi</taxon>
        <taxon>Actinopterygii</taxon>
        <taxon>Neopterygii</taxon>
        <taxon>Teleostei</taxon>
        <taxon>Ostariophysi</taxon>
        <taxon>Cypriniformes</taxon>
        <taxon>Cyprinidae</taxon>
        <taxon>Labeoninae</taxon>
        <taxon>Labeonini</taxon>
        <taxon>Cirrhinus</taxon>
    </lineage>
</organism>
<gene>
    <name evidence="2" type="ORF">QQF64_029866</name>
</gene>
<feature type="compositionally biased region" description="Basic residues" evidence="1">
    <location>
        <begin position="1"/>
        <end position="12"/>
    </location>
</feature>
<keyword evidence="3" id="KW-1185">Reference proteome</keyword>
<feature type="region of interest" description="Disordered" evidence="1">
    <location>
        <begin position="1"/>
        <end position="21"/>
    </location>
</feature>
<evidence type="ECO:0000313" key="3">
    <source>
        <dbReference type="Proteomes" id="UP001558613"/>
    </source>
</evidence>
<dbReference type="Proteomes" id="UP001558613">
    <property type="component" value="Unassembled WGS sequence"/>
</dbReference>
<evidence type="ECO:0000256" key="1">
    <source>
        <dbReference type="SAM" id="MobiDB-lite"/>
    </source>
</evidence>
<evidence type="ECO:0000313" key="2">
    <source>
        <dbReference type="EMBL" id="KAL1270850.1"/>
    </source>
</evidence>
<name>A0ABR3N222_9TELE</name>
<accession>A0ABR3N222</accession>
<proteinExistence type="predicted"/>
<reference evidence="2 3" key="1">
    <citation type="submission" date="2023-09" db="EMBL/GenBank/DDBJ databases">
        <authorList>
            <person name="Wang M."/>
        </authorList>
    </citation>
    <scope>NUCLEOTIDE SEQUENCE [LARGE SCALE GENOMIC DNA]</scope>
    <source>
        <strain evidence="2">GT-2023</strain>
        <tissue evidence="2">Liver</tissue>
    </source>
</reference>
<sequence>MASKQSKPHKKDPKPEASADDDALLSVASIAKLLEQNRQALSSDFKAVTSSLEAKIDLIQSTISDHSHGITSLETNANVTDERLLALEKICSVLSENNAKLRVQSYRPRNNIRLVAYQS</sequence>
<protein>
    <submittedName>
        <fullName evidence="2">Uncharacterized protein</fullName>
    </submittedName>
</protein>
<dbReference type="EMBL" id="JAYMGO010000007">
    <property type="protein sequence ID" value="KAL1270850.1"/>
    <property type="molecule type" value="Genomic_DNA"/>
</dbReference>
<comment type="caution">
    <text evidence="2">The sequence shown here is derived from an EMBL/GenBank/DDBJ whole genome shotgun (WGS) entry which is preliminary data.</text>
</comment>